<sequence>MAKERGSAIIAMALLLCFLLHSETTHAATFKVGDDDGWRFGVSDWPNGKSFKAGDILEFVYSRANHNVAVVDKDGHDSCTVSDNAAVFQTGDDKITLAKGENYFICGFPGHCASGMSLSITAA</sequence>
<dbReference type="PROSITE" id="PS51485">
    <property type="entry name" value="PHYTOCYANIN"/>
    <property type="match status" value="1"/>
</dbReference>
<dbReference type="SUPFAM" id="SSF49503">
    <property type="entry name" value="Cupredoxins"/>
    <property type="match status" value="1"/>
</dbReference>
<dbReference type="InterPro" id="IPR028871">
    <property type="entry name" value="BlueCu_1_BS"/>
</dbReference>
<dbReference type="InterPro" id="IPR003245">
    <property type="entry name" value="Phytocyanin_dom"/>
</dbReference>
<dbReference type="PANTHER" id="PTHR33021">
    <property type="entry name" value="BLUE COPPER PROTEIN"/>
    <property type="match status" value="1"/>
</dbReference>
<name>A0A6J1BG04_9ROSI</name>
<evidence type="ECO:0000256" key="6">
    <source>
        <dbReference type="SAM" id="SignalP"/>
    </source>
</evidence>
<dbReference type="GO" id="GO:0005886">
    <property type="term" value="C:plasma membrane"/>
    <property type="evidence" value="ECO:0007669"/>
    <property type="project" value="TreeGrafter"/>
</dbReference>
<dbReference type="OrthoDB" id="2011645at2759"/>
<accession>A0A6J1BG04</accession>
<dbReference type="FunFam" id="2.60.40.420:FF:000013">
    <property type="entry name" value="basic blue protein-like"/>
    <property type="match status" value="1"/>
</dbReference>
<evidence type="ECO:0000256" key="1">
    <source>
        <dbReference type="ARBA" id="ARBA00022723"/>
    </source>
</evidence>
<dbReference type="CDD" id="cd11013">
    <property type="entry name" value="Plantacyanin"/>
    <property type="match status" value="1"/>
</dbReference>
<dbReference type="PANTHER" id="PTHR33021:SF341">
    <property type="entry name" value="BASIC BLUE PROTEIN-LIKE"/>
    <property type="match status" value="1"/>
</dbReference>
<organism evidence="8 9">
    <name type="scientific">Herrania umbratica</name>
    <dbReference type="NCBI Taxonomy" id="108875"/>
    <lineage>
        <taxon>Eukaryota</taxon>
        <taxon>Viridiplantae</taxon>
        <taxon>Streptophyta</taxon>
        <taxon>Embryophyta</taxon>
        <taxon>Tracheophyta</taxon>
        <taxon>Spermatophyta</taxon>
        <taxon>Magnoliopsida</taxon>
        <taxon>eudicotyledons</taxon>
        <taxon>Gunneridae</taxon>
        <taxon>Pentapetalae</taxon>
        <taxon>rosids</taxon>
        <taxon>malvids</taxon>
        <taxon>Malvales</taxon>
        <taxon>Malvaceae</taxon>
        <taxon>Byttnerioideae</taxon>
        <taxon>Herrania</taxon>
    </lineage>
</organism>
<reference evidence="9" key="1">
    <citation type="submission" date="2025-08" db="UniProtKB">
        <authorList>
            <consortium name="RefSeq"/>
        </authorList>
    </citation>
    <scope>IDENTIFICATION</scope>
    <source>
        <tissue evidence="9">Leaf</tissue>
    </source>
</reference>
<dbReference type="AlphaFoldDB" id="A0A6J1BG04"/>
<gene>
    <name evidence="9" type="primary">LOC110427286</name>
</gene>
<evidence type="ECO:0000256" key="4">
    <source>
        <dbReference type="ARBA" id="ARBA00071970"/>
    </source>
</evidence>
<evidence type="ECO:0000313" key="8">
    <source>
        <dbReference type="Proteomes" id="UP000504621"/>
    </source>
</evidence>
<dbReference type="GO" id="GO:0046872">
    <property type="term" value="F:metal ion binding"/>
    <property type="evidence" value="ECO:0007669"/>
    <property type="project" value="UniProtKB-KW"/>
</dbReference>
<evidence type="ECO:0000256" key="3">
    <source>
        <dbReference type="ARBA" id="ARBA00023157"/>
    </source>
</evidence>
<evidence type="ECO:0000256" key="2">
    <source>
        <dbReference type="ARBA" id="ARBA00023008"/>
    </source>
</evidence>
<feature type="domain" description="Phytocyanin" evidence="7">
    <location>
        <begin position="28"/>
        <end position="123"/>
    </location>
</feature>
<proteinExistence type="predicted"/>
<dbReference type="Gene3D" id="2.60.40.420">
    <property type="entry name" value="Cupredoxins - blue copper proteins"/>
    <property type="match status" value="1"/>
</dbReference>
<dbReference type="Proteomes" id="UP000504621">
    <property type="component" value="Unplaced"/>
</dbReference>
<dbReference type="GeneID" id="110427286"/>
<dbReference type="Pfam" id="PF02298">
    <property type="entry name" value="Cu_bind_like"/>
    <property type="match status" value="1"/>
</dbReference>
<keyword evidence="8" id="KW-1185">Reference proteome</keyword>
<feature type="chain" id="PRO_5026759322" description="Basic blue protein" evidence="6">
    <location>
        <begin position="28"/>
        <end position="123"/>
    </location>
</feature>
<dbReference type="GO" id="GO:0009055">
    <property type="term" value="F:electron transfer activity"/>
    <property type="evidence" value="ECO:0007669"/>
    <property type="project" value="InterPro"/>
</dbReference>
<evidence type="ECO:0000256" key="5">
    <source>
        <dbReference type="ARBA" id="ARBA00082491"/>
    </source>
</evidence>
<keyword evidence="3" id="KW-1015">Disulfide bond</keyword>
<keyword evidence="1" id="KW-0479">Metal-binding</keyword>
<feature type="signal peptide" evidence="6">
    <location>
        <begin position="1"/>
        <end position="27"/>
    </location>
</feature>
<dbReference type="InterPro" id="IPR039391">
    <property type="entry name" value="Phytocyanin-like"/>
</dbReference>
<dbReference type="RefSeq" id="XP_021298452.1">
    <property type="nucleotide sequence ID" value="XM_021442777.1"/>
</dbReference>
<keyword evidence="6" id="KW-0732">Signal</keyword>
<protein>
    <recommendedName>
        <fullName evidence="4">Basic blue protein</fullName>
    </recommendedName>
    <alternativeName>
        <fullName evidence="5">Plantacyanin</fullName>
    </alternativeName>
</protein>
<dbReference type="PROSITE" id="PS00196">
    <property type="entry name" value="COPPER_BLUE"/>
    <property type="match status" value="1"/>
</dbReference>
<keyword evidence="2" id="KW-0186">Copper</keyword>
<dbReference type="InterPro" id="IPR041844">
    <property type="entry name" value="Plantacyanin"/>
</dbReference>
<evidence type="ECO:0000259" key="7">
    <source>
        <dbReference type="PROSITE" id="PS51485"/>
    </source>
</evidence>
<dbReference type="InterPro" id="IPR008972">
    <property type="entry name" value="Cupredoxin"/>
</dbReference>
<evidence type="ECO:0000313" key="9">
    <source>
        <dbReference type="RefSeq" id="XP_021298452.1"/>
    </source>
</evidence>